<dbReference type="Gene3D" id="3.40.50.300">
    <property type="entry name" value="P-loop containing nucleotide triphosphate hydrolases"/>
    <property type="match status" value="1"/>
</dbReference>
<dbReference type="GO" id="GO:1903806">
    <property type="term" value="P:L-isoleucine import across plasma membrane"/>
    <property type="evidence" value="ECO:0007669"/>
    <property type="project" value="TreeGrafter"/>
</dbReference>
<name>A0A0J6SZ81_9HYPH</name>
<dbReference type="SMART" id="SM00382">
    <property type="entry name" value="AAA"/>
    <property type="match status" value="1"/>
</dbReference>
<gene>
    <name evidence="5" type="ORF">VQ02_07615</name>
</gene>
<comment type="caution">
    <text evidence="5">The sequence shown here is derived from an EMBL/GenBank/DDBJ whole genome shotgun (WGS) entry which is preliminary data.</text>
</comment>
<dbReference type="AlphaFoldDB" id="A0A0J6SZ81"/>
<dbReference type="SUPFAM" id="SSF52540">
    <property type="entry name" value="P-loop containing nucleoside triphosphate hydrolases"/>
    <property type="match status" value="1"/>
</dbReference>
<dbReference type="InterPro" id="IPR032823">
    <property type="entry name" value="BCA_ABC_TP_C"/>
</dbReference>
<evidence type="ECO:0000313" key="6">
    <source>
        <dbReference type="Proteomes" id="UP000035955"/>
    </source>
</evidence>
<dbReference type="InterPro" id="IPR051120">
    <property type="entry name" value="ABC_AA/LPS_Transport"/>
</dbReference>
<dbReference type="Pfam" id="PF12399">
    <property type="entry name" value="BCA_ABC_TP_C"/>
    <property type="match status" value="1"/>
</dbReference>
<proteinExistence type="predicted"/>
<dbReference type="GO" id="GO:0042941">
    <property type="term" value="P:D-alanine transmembrane transport"/>
    <property type="evidence" value="ECO:0007669"/>
    <property type="project" value="TreeGrafter"/>
</dbReference>
<dbReference type="PANTHER" id="PTHR45772">
    <property type="entry name" value="CONSERVED COMPONENT OF ABC TRANSPORTER FOR NATURAL AMINO ACIDS-RELATED"/>
    <property type="match status" value="1"/>
</dbReference>
<protein>
    <submittedName>
        <fullName evidence="5">Branched-chain amino acid ABC transporter ATP-binding protein</fullName>
    </submittedName>
</protein>
<dbReference type="PATRIC" id="fig|298794.3.peg.5865"/>
<feature type="domain" description="ABC transporter" evidence="4">
    <location>
        <begin position="2"/>
        <end position="234"/>
    </location>
</feature>
<dbReference type="GO" id="GO:0005304">
    <property type="term" value="F:L-valine transmembrane transporter activity"/>
    <property type="evidence" value="ECO:0007669"/>
    <property type="project" value="TreeGrafter"/>
</dbReference>
<dbReference type="InterPro" id="IPR003439">
    <property type="entry name" value="ABC_transporter-like_ATP-bd"/>
</dbReference>
<organism evidence="5 6">
    <name type="scientific">Methylobacterium variabile</name>
    <dbReference type="NCBI Taxonomy" id="298794"/>
    <lineage>
        <taxon>Bacteria</taxon>
        <taxon>Pseudomonadati</taxon>
        <taxon>Pseudomonadota</taxon>
        <taxon>Alphaproteobacteria</taxon>
        <taxon>Hyphomicrobiales</taxon>
        <taxon>Methylobacteriaceae</taxon>
        <taxon>Methylobacterium</taxon>
    </lineage>
</organism>
<dbReference type="GO" id="GO:0005886">
    <property type="term" value="C:plasma membrane"/>
    <property type="evidence" value="ECO:0007669"/>
    <property type="project" value="TreeGrafter"/>
</dbReference>
<dbReference type="InterPro" id="IPR003593">
    <property type="entry name" value="AAA+_ATPase"/>
</dbReference>
<dbReference type="EMBL" id="LABY01000046">
    <property type="protein sequence ID" value="KMO40495.1"/>
    <property type="molecule type" value="Genomic_DNA"/>
</dbReference>
<dbReference type="InterPro" id="IPR027417">
    <property type="entry name" value="P-loop_NTPase"/>
</dbReference>
<dbReference type="Pfam" id="PF00005">
    <property type="entry name" value="ABC_tran"/>
    <property type="match status" value="1"/>
</dbReference>
<dbReference type="CDD" id="cd03219">
    <property type="entry name" value="ABC_Mj1267_LivG_branched"/>
    <property type="match status" value="1"/>
</dbReference>
<dbReference type="GO" id="GO:0015188">
    <property type="term" value="F:L-isoleucine transmembrane transporter activity"/>
    <property type="evidence" value="ECO:0007669"/>
    <property type="project" value="TreeGrafter"/>
</dbReference>
<evidence type="ECO:0000256" key="1">
    <source>
        <dbReference type="ARBA" id="ARBA00022448"/>
    </source>
</evidence>
<dbReference type="GO" id="GO:0016887">
    <property type="term" value="F:ATP hydrolysis activity"/>
    <property type="evidence" value="ECO:0007669"/>
    <property type="project" value="InterPro"/>
</dbReference>
<evidence type="ECO:0000256" key="3">
    <source>
        <dbReference type="ARBA" id="ARBA00022840"/>
    </source>
</evidence>
<dbReference type="GO" id="GO:0015192">
    <property type="term" value="F:L-phenylalanine transmembrane transporter activity"/>
    <property type="evidence" value="ECO:0007669"/>
    <property type="project" value="TreeGrafter"/>
</dbReference>
<dbReference type="PANTHER" id="PTHR45772:SF7">
    <property type="entry name" value="AMINO ACID ABC TRANSPORTER ATP-BINDING PROTEIN"/>
    <property type="match status" value="1"/>
</dbReference>
<evidence type="ECO:0000256" key="2">
    <source>
        <dbReference type="ARBA" id="ARBA00022741"/>
    </source>
</evidence>
<evidence type="ECO:0000259" key="4">
    <source>
        <dbReference type="PROSITE" id="PS50893"/>
    </source>
</evidence>
<dbReference type="GO" id="GO:0005524">
    <property type="term" value="F:ATP binding"/>
    <property type="evidence" value="ECO:0007669"/>
    <property type="project" value="UniProtKB-KW"/>
</dbReference>
<keyword evidence="6" id="KW-1185">Reference proteome</keyword>
<reference evidence="5 6" key="1">
    <citation type="submission" date="2015-03" db="EMBL/GenBank/DDBJ databases">
        <title>Genome sequencing of Methylobacterium variabile DSM 16961.</title>
        <authorList>
            <person name="Chaudhry V."/>
            <person name="Patil P.B."/>
        </authorList>
    </citation>
    <scope>NUCLEOTIDE SEQUENCE [LARGE SCALE GENOMIC DNA]</scope>
    <source>
        <strain evidence="5 6">DSM 16961</strain>
    </source>
</reference>
<dbReference type="OrthoDB" id="9779872at2"/>
<sequence>MLAVDSLTKRFQGLVAVNQASLTVPAGSITGLIGPNGAGKTTLFGMISGFLAPSEGRVLFEGQDVTGEAPHLRARRGIARTFQIVQPFAGLTVAENIAVGAYLRHPRRADAVAKAREVGTRVGLGDQLDKPAADLTVAGRKRLEVARALATEPRLLLLDEVLAGLNPSEIRDILPVVRAIRDGGVTILMIEHIMQAVMTLCEEVYVLAEGRMVASGPPRQVCADPQVIEAYLGKGAAARMTAQGSTSDEVAHA</sequence>
<evidence type="ECO:0000313" key="5">
    <source>
        <dbReference type="EMBL" id="KMO40495.1"/>
    </source>
</evidence>
<keyword evidence="3 5" id="KW-0067">ATP-binding</keyword>
<dbReference type="Proteomes" id="UP000035955">
    <property type="component" value="Unassembled WGS sequence"/>
</dbReference>
<dbReference type="GO" id="GO:1903805">
    <property type="term" value="P:L-valine import across plasma membrane"/>
    <property type="evidence" value="ECO:0007669"/>
    <property type="project" value="TreeGrafter"/>
</dbReference>
<dbReference type="PROSITE" id="PS50893">
    <property type="entry name" value="ABC_TRANSPORTER_2"/>
    <property type="match status" value="1"/>
</dbReference>
<keyword evidence="2" id="KW-0547">Nucleotide-binding</keyword>
<accession>A0A0J6SZ81</accession>
<dbReference type="GO" id="GO:0015808">
    <property type="term" value="P:L-alanine transport"/>
    <property type="evidence" value="ECO:0007669"/>
    <property type="project" value="TreeGrafter"/>
</dbReference>
<dbReference type="RefSeq" id="WP_048443570.1">
    <property type="nucleotide sequence ID" value="NZ_LABY01000046.1"/>
</dbReference>
<keyword evidence="1" id="KW-0813">Transport</keyword>